<proteinExistence type="predicted"/>
<keyword evidence="2" id="KW-1185">Reference proteome</keyword>
<dbReference type="OrthoDB" id="580851at2"/>
<comment type="caution">
    <text evidence="1">The sequence shown here is derived from an EMBL/GenBank/DDBJ whole genome shotgun (WGS) entry which is preliminary data.</text>
</comment>
<accession>A0A4R5VIE2</accession>
<sequence length="502" mass="55196">MTLELSVKELAPPNLQFGGALSVSDPKVGLAQAGPFDLHFGSASRKQKIGVGIIGPQWMIDLTRAWLERCMNPIPVLEGETQLRRMFPGFEETFHSALSTKDSWTVRLDEGGVGDKLGTALAISDPFRRFEQVLDAYADALDSLAARDSNRPDLVIMAMPDEVLKKSHSVERSATTEEKKAAAVIRKSRANGQLDLFDLFEEVEQTEEDFLKRDLRHALKARALRAKLPIQMVTRSLLEDTPRGQDAATRAWNFSVGVYYKAGGVPWRLPQTGPETCFVGISFHHLRTTKRHIVQSSLAQAFSSEGEGFAIRGDGVPATPDQSRNVHLSEEQAYDLSKDIVAEYATRAGGPPVRVVMHKTTHFDAAELAGIKAALSDIPIVDLVTLVPSSLRLLRLGVYPPNVGTLCTINSGTSFLFTSGFMQELGTYPGPHVPQPFEIRMQSGGSKTEAAQDVLNLTRMNWNTADIRGKWPVTLSFARRVGGILDEFGDAEPGETSFRYFV</sequence>
<evidence type="ECO:0008006" key="3">
    <source>
        <dbReference type="Google" id="ProtNLM"/>
    </source>
</evidence>
<dbReference type="AlphaFoldDB" id="A0A4R5VIE2"/>
<gene>
    <name evidence="1" type="ORF">E1832_01450</name>
</gene>
<dbReference type="Proteomes" id="UP000295301">
    <property type="component" value="Unassembled WGS sequence"/>
</dbReference>
<evidence type="ECO:0000313" key="2">
    <source>
        <dbReference type="Proteomes" id="UP000295301"/>
    </source>
</evidence>
<protein>
    <recommendedName>
        <fullName evidence="3">Piwi domain-containing protein</fullName>
    </recommendedName>
</protein>
<dbReference type="RefSeq" id="WP_133357966.1">
    <property type="nucleotide sequence ID" value="NZ_SMUV01000036.1"/>
</dbReference>
<organism evidence="1 2">
    <name type="scientific">Antarcticimicrobium luteum</name>
    <dbReference type="NCBI Taxonomy" id="2547397"/>
    <lineage>
        <taxon>Bacteria</taxon>
        <taxon>Pseudomonadati</taxon>
        <taxon>Pseudomonadota</taxon>
        <taxon>Alphaproteobacteria</taxon>
        <taxon>Rhodobacterales</taxon>
        <taxon>Paracoccaceae</taxon>
        <taxon>Antarcticimicrobium</taxon>
    </lineage>
</organism>
<dbReference type="Gene3D" id="3.40.50.2300">
    <property type="match status" value="1"/>
</dbReference>
<dbReference type="SUPFAM" id="SSF53098">
    <property type="entry name" value="Ribonuclease H-like"/>
    <property type="match status" value="1"/>
</dbReference>
<dbReference type="GO" id="GO:0003676">
    <property type="term" value="F:nucleic acid binding"/>
    <property type="evidence" value="ECO:0007669"/>
    <property type="project" value="InterPro"/>
</dbReference>
<dbReference type="InterPro" id="IPR012337">
    <property type="entry name" value="RNaseH-like_sf"/>
</dbReference>
<name>A0A4R5VIE2_9RHOB</name>
<reference evidence="1 2" key="1">
    <citation type="submission" date="2019-03" db="EMBL/GenBank/DDBJ databases">
        <title>Ruegeria lutea sp. nov., a novel strain, isolated from marine sediment, the Masan Bay, South Korea.</title>
        <authorList>
            <person name="Kim J."/>
            <person name="Kim D.-Y."/>
            <person name="Lee S.-S."/>
        </authorList>
    </citation>
    <scope>NUCLEOTIDE SEQUENCE [LARGE SCALE GENOMIC DNA]</scope>
    <source>
        <strain evidence="1 2">318-1</strain>
    </source>
</reference>
<dbReference type="EMBL" id="SMUV01000036">
    <property type="protein sequence ID" value="TDK52604.1"/>
    <property type="molecule type" value="Genomic_DNA"/>
</dbReference>
<dbReference type="CDD" id="cd04659">
    <property type="entry name" value="Piwi_piwi-like_ProArk"/>
    <property type="match status" value="1"/>
</dbReference>
<dbReference type="Gene3D" id="3.30.420.10">
    <property type="entry name" value="Ribonuclease H-like superfamily/Ribonuclease H"/>
    <property type="match status" value="1"/>
</dbReference>
<dbReference type="InterPro" id="IPR036397">
    <property type="entry name" value="RNaseH_sf"/>
</dbReference>
<evidence type="ECO:0000313" key="1">
    <source>
        <dbReference type="EMBL" id="TDK52604.1"/>
    </source>
</evidence>